<gene>
    <name evidence="4" type="ORF">GALMADRAFT_204624</name>
</gene>
<keyword evidence="5" id="KW-1185">Reference proteome</keyword>
<dbReference type="STRING" id="685588.A0A067TP91"/>
<dbReference type="PANTHER" id="PTHR31836">
    <property type="match status" value="1"/>
</dbReference>
<feature type="region of interest" description="Disordered" evidence="2">
    <location>
        <begin position="218"/>
        <end position="255"/>
    </location>
</feature>
<organism evidence="4 5">
    <name type="scientific">Galerina marginata (strain CBS 339.88)</name>
    <dbReference type="NCBI Taxonomy" id="685588"/>
    <lineage>
        <taxon>Eukaryota</taxon>
        <taxon>Fungi</taxon>
        <taxon>Dikarya</taxon>
        <taxon>Basidiomycota</taxon>
        <taxon>Agaricomycotina</taxon>
        <taxon>Agaricomycetes</taxon>
        <taxon>Agaricomycetidae</taxon>
        <taxon>Agaricales</taxon>
        <taxon>Agaricineae</taxon>
        <taxon>Strophariaceae</taxon>
        <taxon>Galerina</taxon>
    </lineage>
</organism>
<name>A0A067TP91_GALM3</name>
<evidence type="ECO:0000313" key="4">
    <source>
        <dbReference type="EMBL" id="KDR85020.1"/>
    </source>
</evidence>
<accession>A0A067TP91</accession>
<evidence type="ECO:0000256" key="3">
    <source>
        <dbReference type="SAM" id="SignalP"/>
    </source>
</evidence>
<evidence type="ECO:0008006" key="6">
    <source>
        <dbReference type="Google" id="ProtNLM"/>
    </source>
</evidence>
<dbReference type="InterPro" id="IPR051477">
    <property type="entry name" value="Expansin_CellWall"/>
</dbReference>
<dbReference type="Proteomes" id="UP000027222">
    <property type="component" value="Unassembled WGS sequence"/>
</dbReference>
<dbReference type="Gene3D" id="2.40.40.10">
    <property type="entry name" value="RlpA-like domain"/>
    <property type="match status" value="1"/>
</dbReference>
<dbReference type="PANTHER" id="PTHR31836:SF28">
    <property type="entry name" value="SRCR DOMAIN-CONTAINING PROTEIN-RELATED"/>
    <property type="match status" value="1"/>
</dbReference>
<feature type="chain" id="PRO_5001647097" description="RlpA-like protein double-psi beta-barrel domain-containing protein" evidence="3">
    <location>
        <begin position="27"/>
        <end position="269"/>
    </location>
</feature>
<dbReference type="EMBL" id="KL142367">
    <property type="protein sequence ID" value="KDR85020.1"/>
    <property type="molecule type" value="Genomic_DNA"/>
</dbReference>
<proteinExistence type="predicted"/>
<reference evidence="5" key="1">
    <citation type="journal article" date="2014" name="Proc. Natl. Acad. Sci. U.S.A.">
        <title>Extensive sampling of basidiomycete genomes demonstrates inadequacy of the white-rot/brown-rot paradigm for wood decay fungi.</title>
        <authorList>
            <person name="Riley R."/>
            <person name="Salamov A.A."/>
            <person name="Brown D.W."/>
            <person name="Nagy L.G."/>
            <person name="Floudas D."/>
            <person name="Held B.W."/>
            <person name="Levasseur A."/>
            <person name="Lombard V."/>
            <person name="Morin E."/>
            <person name="Otillar R."/>
            <person name="Lindquist E.A."/>
            <person name="Sun H."/>
            <person name="LaButti K.M."/>
            <person name="Schmutz J."/>
            <person name="Jabbour D."/>
            <person name="Luo H."/>
            <person name="Baker S.E."/>
            <person name="Pisabarro A.G."/>
            <person name="Walton J.D."/>
            <person name="Blanchette R.A."/>
            <person name="Henrissat B."/>
            <person name="Martin F."/>
            <person name="Cullen D."/>
            <person name="Hibbett D.S."/>
            <person name="Grigoriev I.V."/>
        </authorList>
    </citation>
    <scope>NUCLEOTIDE SEQUENCE [LARGE SCALE GENOMIC DNA]</scope>
    <source>
        <strain evidence="5">CBS 339.88</strain>
    </source>
</reference>
<keyword evidence="1 3" id="KW-0732">Signal</keyword>
<feature type="compositionally biased region" description="Low complexity" evidence="2">
    <location>
        <begin position="237"/>
        <end position="255"/>
    </location>
</feature>
<dbReference type="InterPro" id="IPR036908">
    <property type="entry name" value="RlpA-like_sf"/>
</dbReference>
<dbReference type="AlphaFoldDB" id="A0A067TP91"/>
<dbReference type="SUPFAM" id="SSF50685">
    <property type="entry name" value="Barwin-like endoglucanases"/>
    <property type="match status" value="1"/>
</dbReference>
<dbReference type="OrthoDB" id="623670at2759"/>
<evidence type="ECO:0000256" key="2">
    <source>
        <dbReference type="SAM" id="MobiDB-lite"/>
    </source>
</evidence>
<dbReference type="HOGENOM" id="CLU_1034563_0_0_1"/>
<sequence>MHSFAPSLSFLLSFLLLPLLRPQAGPSNSDGFIQPAVKLGLGLQFARGVELYNSLIQSDDDAEDHHSTGGAVNLDLGDTGASTFGGRSHVAPPLRRRHAALSHARALNQTEDGNSYTRSLYLGRRTAGAQFTNFVTGLGACGGFNQPSDYVVALNMQQWDNGAHCNAAVTIVINGKTVHAQIVDRCEKCGYNNLDFTDGLFEVWADLGVGTLHGDWEYGNGAPPPKPSPTPSRTHHSSTTTKTSSVPQQPVSPSISQGILSSCTYQALG</sequence>
<evidence type="ECO:0000256" key="1">
    <source>
        <dbReference type="ARBA" id="ARBA00022729"/>
    </source>
</evidence>
<feature type="signal peptide" evidence="3">
    <location>
        <begin position="1"/>
        <end position="26"/>
    </location>
</feature>
<protein>
    <recommendedName>
        <fullName evidence="6">RlpA-like protein double-psi beta-barrel domain-containing protein</fullName>
    </recommendedName>
</protein>
<evidence type="ECO:0000313" key="5">
    <source>
        <dbReference type="Proteomes" id="UP000027222"/>
    </source>
</evidence>
<dbReference type="CDD" id="cd22191">
    <property type="entry name" value="DPBB_RlpA_EXP_N-like"/>
    <property type="match status" value="1"/>
</dbReference>